<name>A0A1S2LNN4_9BACI</name>
<evidence type="ECO:0000313" key="2">
    <source>
        <dbReference type="Proteomes" id="UP000179524"/>
    </source>
</evidence>
<keyword evidence="2" id="KW-1185">Reference proteome</keyword>
<dbReference type="Gene3D" id="1.20.1500.10">
    <property type="entry name" value="YheA/YmcA-like"/>
    <property type="match status" value="1"/>
</dbReference>
<dbReference type="Proteomes" id="UP000179524">
    <property type="component" value="Unassembled WGS sequence"/>
</dbReference>
<dbReference type="SUPFAM" id="SSF158622">
    <property type="entry name" value="YheA/YmcA-like"/>
    <property type="match status" value="1"/>
</dbReference>
<protein>
    <submittedName>
        <fullName evidence="1">Regulator</fullName>
    </submittedName>
</protein>
<dbReference type="AlphaFoldDB" id="A0A1S2LNN4"/>
<reference evidence="1 2" key="1">
    <citation type="submission" date="2016-10" db="EMBL/GenBank/DDBJ databases">
        <title>Draft genome sequences of four alkaliphilic bacteria belonging to the Anaerobacillus genus.</title>
        <authorList>
            <person name="Bassil N.M."/>
            <person name="Lloyd J.R."/>
        </authorList>
    </citation>
    <scope>NUCLEOTIDE SEQUENCE [LARGE SCALE GENOMIC DNA]</scope>
    <source>
        <strain evidence="1 2">DSM 18345</strain>
    </source>
</reference>
<evidence type="ECO:0000313" key="1">
    <source>
        <dbReference type="EMBL" id="OIJ13277.1"/>
    </source>
</evidence>
<comment type="caution">
    <text evidence="1">The sequence shown here is derived from an EMBL/GenBank/DDBJ whole genome shotgun (WGS) entry which is preliminary data.</text>
</comment>
<gene>
    <name evidence="1" type="ORF">BKP37_12315</name>
</gene>
<organism evidence="1 2">
    <name type="scientific">Anaerobacillus alkalilacustris</name>
    <dbReference type="NCBI Taxonomy" id="393763"/>
    <lineage>
        <taxon>Bacteria</taxon>
        <taxon>Bacillati</taxon>
        <taxon>Bacillota</taxon>
        <taxon>Bacilli</taxon>
        <taxon>Bacillales</taxon>
        <taxon>Bacillaceae</taxon>
        <taxon>Anaerobacillus</taxon>
    </lineage>
</organism>
<accession>A0A1S2LNN4</accession>
<dbReference type="InterPro" id="IPR023378">
    <property type="entry name" value="YheA/YmcA-like_dom_sf"/>
</dbReference>
<dbReference type="InterPro" id="IPR052767">
    <property type="entry name" value="Bact_com_dev_regulator"/>
</dbReference>
<dbReference type="PANTHER" id="PTHR38448:SF2">
    <property type="entry name" value="REGULATORY PROTEIN YLBF"/>
    <property type="match status" value="1"/>
</dbReference>
<dbReference type="RefSeq" id="WP_071309876.1">
    <property type="nucleotide sequence ID" value="NZ_MLQR01000029.1"/>
</dbReference>
<dbReference type="Pfam" id="PF06133">
    <property type="entry name" value="Com_YlbF"/>
    <property type="match status" value="1"/>
</dbReference>
<dbReference type="OrthoDB" id="2157513at2"/>
<proteinExistence type="predicted"/>
<sequence length="148" mass="16699">MLKVATHTEIITDSMTLADMILQSEQYHQYKSTKKALQMDFTAEEMIWEFNKLKDKFEEVQRFGKYHPDYATLSKEVREMKRKLDLYDPIASFKKAEKQLEELLNEISLMIAHAVSDKIKVPTGNPFFDSMSCGGGGGCGAGGSCGCK</sequence>
<dbReference type="PANTHER" id="PTHR38448">
    <property type="entry name" value="REGULATORY PROTEIN YLBF-RELATED"/>
    <property type="match status" value="1"/>
</dbReference>
<dbReference type="EMBL" id="MLQR01000029">
    <property type="protein sequence ID" value="OIJ13277.1"/>
    <property type="molecule type" value="Genomic_DNA"/>
</dbReference>
<dbReference type="InterPro" id="IPR010368">
    <property type="entry name" value="Com_YlbF"/>
</dbReference>